<sequence length="228" mass="25709">MLPAMPSLAMLFAVLLLCVANTLAFSFLAFRIFRADGGPSKLTASSVRRSTKCILVLACVVEVAVLFASLRLAADRHALSGEVDHMRDQIETLQDDLKQYEQPFSALSDYLGLSVLELGSAVGRLRDKEEHLVKEYRDLKLEIEQIKSDIQSLRHEKEGRGYHKETLGGTSNQQKQENNEKTKQPAIDGIMKSLRAKATKLQQVKISFPWEKMKKAKNIFSMDFKLRP</sequence>
<reference evidence="4" key="1">
    <citation type="journal article" date="2009" name="Rice">
        <title>De Novo Next Generation Sequencing of Plant Genomes.</title>
        <authorList>
            <person name="Rounsley S."/>
            <person name="Marri P.R."/>
            <person name="Yu Y."/>
            <person name="He R."/>
            <person name="Sisneros N."/>
            <person name="Goicoechea J.L."/>
            <person name="Lee S.J."/>
            <person name="Angelova A."/>
            <person name="Kudrna D."/>
            <person name="Luo M."/>
            <person name="Affourtit J."/>
            <person name="Desany B."/>
            <person name="Knight J."/>
            <person name="Niazi F."/>
            <person name="Egholm M."/>
            <person name="Wing R.A."/>
        </authorList>
    </citation>
    <scope>NUCLEOTIDE SEQUENCE [LARGE SCALE GENOMIC DNA]</scope>
    <source>
        <strain evidence="4">cv. IRGC 105608</strain>
    </source>
</reference>
<proteinExistence type="predicted"/>
<feature type="compositionally biased region" description="Basic and acidic residues" evidence="2">
    <location>
        <begin position="154"/>
        <end position="166"/>
    </location>
</feature>
<keyword evidence="1" id="KW-0175">Coiled coil</keyword>
<dbReference type="EnsemblPlants" id="OBART05G08500.1">
    <property type="protein sequence ID" value="OBART05G08500.1"/>
    <property type="gene ID" value="OBART05G08500"/>
</dbReference>
<keyword evidence="5" id="KW-1185">Reference proteome</keyword>
<dbReference type="AlphaFoldDB" id="A0A0D3G4Y0"/>
<accession>A0A0D3G4Y0</accession>
<keyword evidence="3" id="KW-0812">Transmembrane</keyword>
<feature type="region of interest" description="Disordered" evidence="2">
    <location>
        <begin position="154"/>
        <end position="184"/>
    </location>
</feature>
<organism evidence="4">
    <name type="scientific">Oryza barthii</name>
    <dbReference type="NCBI Taxonomy" id="65489"/>
    <lineage>
        <taxon>Eukaryota</taxon>
        <taxon>Viridiplantae</taxon>
        <taxon>Streptophyta</taxon>
        <taxon>Embryophyta</taxon>
        <taxon>Tracheophyta</taxon>
        <taxon>Spermatophyta</taxon>
        <taxon>Magnoliopsida</taxon>
        <taxon>Liliopsida</taxon>
        <taxon>Poales</taxon>
        <taxon>Poaceae</taxon>
        <taxon>BOP clade</taxon>
        <taxon>Oryzoideae</taxon>
        <taxon>Oryzeae</taxon>
        <taxon>Oryzinae</taxon>
        <taxon>Oryza</taxon>
    </lineage>
</organism>
<dbReference type="HOGENOM" id="CLU_107800_0_0_1"/>
<evidence type="ECO:0000313" key="4">
    <source>
        <dbReference type="EnsemblPlants" id="OBART05G08500.1"/>
    </source>
</evidence>
<feature type="coiled-coil region" evidence="1">
    <location>
        <begin position="76"/>
        <end position="103"/>
    </location>
</feature>
<evidence type="ECO:0000256" key="1">
    <source>
        <dbReference type="SAM" id="Coils"/>
    </source>
</evidence>
<evidence type="ECO:0000313" key="5">
    <source>
        <dbReference type="Proteomes" id="UP000026960"/>
    </source>
</evidence>
<keyword evidence="3" id="KW-1133">Transmembrane helix</keyword>
<feature type="transmembrane region" description="Helical" evidence="3">
    <location>
        <begin position="54"/>
        <end position="74"/>
    </location>
</feature>
<dbReference type="Gramene" id="OBART05G08500.1">
    <property type="protein sequence ID" value="OBART05G08500.1"/>
    <property type="gene ID" value="OBART05G08500"/>
</dbReference>
<dbReference type="Proteomes" id="UP000026960">
    <property type="component" value="Chromosome 5"/>
</dbReference>
<keyword evidence="3" id="KW-0472">Membrane</keyword>
<feature type="transmembrane region" description="Helical" evidence="3">
    <location>
        <begin position="12"/>
        <end position="33"/>
    </location>
</feature>
<evidence type="ECO:0000256" key="2">
    <source>
        <dbReference type="SAM" id="MobiDB-lite"/>
    </source>
</evidence>
<protein>
    <submittedName>
        <fullName evidence="4">Uncharacterized protein</fullName>
    </submittedName>
</protein>
<dbReference type="PaxDb" id="65489-OBART05G08500.1"/>
<reference evidence="4" key="2">
    <citation type="submission" date="2015-03" db="UniProtKB">
        <authorList>
            <consortium name="EnsemblPlants"/>
        </authorList>
    </citation>
    <scope>IDENTIFICATION</scope>
</reference>
<name>A0A0D3G4Y0_9ORYZ</name>
<evidence type="ECO:0000256" key="3">
    <source>
        <dbReference type="SAM" id="Phobius"/>
    </source>
</evidence>